<dbReference type="RefSeq" id="XP_073780133.1">
    <property type="nucleotide sequence ID" value="XM_073924032.1"/>
</dbReference>
<organism evidence="1 2">
    <name type="scientific">Danio rerio</name>
    <name type="common">Zebrafish</name>
    <name type="synonym">Brachydanio rerio</name>
    <dbReference type="NCBI Taxonomy" id="7955"/>
    <lineage>
        <taxon>Eukaryota</taxon>
        <taxon>Metazoa</taxon>
        <taxon>Chordata</taxon>
        <taxon>Craniata</taxon>
        <taxon>Vertebrata</taxon>
        <taxon>Euteleostomi</taxon>
        <taxon>Actinopterygii</taxon>
        <taxon>Neopterygii</taxon>
        <taxon>Teleostei</taxon>
        <taxon>Ostariophysi</taxon>
        <taxon>Cypriniformes</taxon>
        <taxon>Danionidae</taxon>
        <taxon>Danioninae</taxon>
        <taxon>Danio</taxon>
    </lineage>
</organism>
<dbReference type="Proteomes" id="UP000000437">
    <property type="component" value="Chromosome 15"/>
</dbReference>
<evidence type="ECO:0000313" key="1">
    <source>
        <dbReference type="Proteomes" id="UP000000437"/>
    </source>
</evidence>
<protein>
    <submittedName>
        <fullName evidence="2">Uncharacterized protein</fullName>
    </submittedName>
</protein>
<proteinExistence type="predicted"/>
<reference evidence="2" key="1">
    <citation type="submission" date="2025-08" db="UniProtKB">
        <authorList>
            <consortium name="RefSeq"/>
        </authorList>
    </citation>
    <scope>IDENTIFICATION</scope>
    <source>
        <strain evidence="2">Tuebingen</strain>
        <tissue evidence="2">Fibroblasts and whole tissue</tissue>
    </source>
</reference>
<gene>
    <name evidence="2" type="primary">LOC101884422</name>
</gene>
<keyword evidence="1" id="KW-1185">Reference proteome</keyword>
<evidence type="ECO:0000313" key="2">
    <source>
        <dbReference type="RefSeq" id="XP_073780133.1"/>
    </source>
</evidence>
<sequence length="673" mass="77899">MLIIFLNLTAESARVTQRWMDELIILLRERNIPETTIKRLEEDKIDVSVLLLMTDDQMRSYFPSYGDRLAVMGFCRRQEREPTCRKSKLFERLKSKLTKRQKPDNSQTETQNTTKKHSQRTVRKIEMGWMHHDGQGFVQMRAKKGGGTRKLSVPKEWKREELIEEAIRLFFPNGKNSHGSISEFKLDLTNYQEVSLDAESTVGEMYNASKLTMMRFYLTTKKVEREVETESEEEMSDQMENFHSNNQDQSLPSTSSGMNDFFPSEMDVIYVDSPVNDTASPFHSTEDHIADDDLNVSFQSSLVTLPDYLDSSNVVTVLTGDIIGIDEQNLDDTLPLSPEPIAPQKKILVVHRGQIFSELIAHFCDETLIHTQSEVEVKLLLPNGQFEMGHDVGGVFRDCLSEFWQEFYDQCTLGNNFKVPFLRHDFGKEKWESVARIILFGWKKEKYLPIKLAPVILQQAIQGSVKSDLIENFLKYVSENECALLESCRKDFCSADQEELLETLDNYSCRRIPTNENFKQILEELAHKTLIQEPAYVLEQWACILGPLRKDLEEIEDVYCALQPTVRKIVQSLKFPETMNVQQKDISKHLTTYLRECDAKRQSLFLRFCTGSDLFIGKAITVDFTDLKGFERRPVAHTCGCFLRLSVHYDNYPDFRSEMNKVLESNIWVMDIV</sequence>
<name>A0AC58HDR9_DANRE</name>
<accession>A0AC58HDR9</accession>